<sequence>MKLETDQIQQAQRSETVKALASKESEKLKSDNDHQERAHQELDESAISQDIEMDEISK</sequence>
<comment type="caution">
    <text evidence="2">The sequence shown here is derived from an EMBL/GenBank/DDBJ whole genome shotgun (WGS) entry which is preliminary data.</text>
</comment>
<evidence type="ECO:0000313" key="2">
    <source>
        <dbReference type="EMBL" id="CDT92241.1"/>
    </source>
</evidence>
<reference evidence="2 3" key="1">
    <citation type="submission" date="2014-06" db="EMBL/GenBank/DDBJ databases">
        <authorList>
            <person name="Le Roux F."/>
        </authorList>
    </citation>
    <scope>NUCLEOTIDE SEQUENCE [LARGE SCALE GENOMIC DNA]</scope>
    <source>
        <strain evidence="2 3">J2-31</strain>
    </source>
</reference>
<dbReference type="EMBL" id="CCKJ01000101">
    <property type="protein sequence ID" value="CDT92241.1"/>
    <property type="molecule type" value="Genomic_DNA"/>
</dbReference>
<keyword evidence="3" id="KW-1185">Reference proteome</keyword>
<feature type="compositionally biased region" description="Basic and acidic residues" evidence="1">
    <location>
        <begin position="21"/>
        <end position="42"/>
    </location>
</feature>
<dbReference type="Proteomes" id="UP000041625">
    <property type="component" value="Unassembled WGS sequence"/>
</dbReference>
<evidence type="ECO:0000256" key="1">
    <source>
        <dbReference type="SAM" id="MobiDB-lite"/>
    </source>
</evidence>
<proteinExistence type="predicted"/>
<dbReference type="AlphaFoldDB" id="A0AA86XQ79"/>
<feature type="compositionally biased region" description="Polar residues" evidence="1">
    <location>
        <begin position="1"/>
        <end position="14"/>
    </location>
</feature>
<evidence type="ECO:0000313" key="3">
    <source>
        <dbReference type="Proteomes" id="UP000041625"/>
    </source>
</evidence>
<organism evidence="2 3">
    <name type="scientific">Vibrio coralliirubri</name>
    <dbReference type="NCBI Taxonomy" id="1516159"/>
    <lineage>
        <taxon>Bacteria</taxon>
        <taxon>Pseudomonadati</taxon>
        <taxon>Pseudomonadota</taxon>
        <taxon>Gammaproteobacteria</taxon>
        <taxon>Vibrionales</taxon>
        <taxon>Vibrionaceae</taxon>
        <taxon>Vibrio</taxon>
    </lineage>
</organism>
<gene>
    <name evidence="2" type="ORF">VCR31J2_190001</name>
</gene>
<feature type="region of interest" description="Disordered" evidence="1">
    <location>
        <begin position="1"/>
        <end position="58"/>
    </location>
</feature>
<protein>
    <submittedName>
        <fullName evidence="2">Uncharacterized protein</fullName>
    </submittedName>
</protein>
<name>A0AA86XQ79_9VIBR</name>
<accession>A0AA86XQ79</accession>